<evidence type="ECO:0000256" key="1">
    <source>
        <dbReference type="ARBA" id="ARBA00001971"/>
    </source>
</evidence>
<keyword evidence="10" id="KW-0472">Membrane</keyword>
<dbReference type="GO" id="GO:0005506">
    <property type="term" value="F:iron ion binding"/>
    <property type="evidence" value="ECO:0007669"/>
    <property type="project" value="InterPro"/>
</dbReference>
<evidence type="ECO:0000256" key="5">
    <source>
        <dbReference type="ARBA" id="ARBA00023002"/>
    </source>
</evidence>
<keyword evidence="4 8" id="KW-0479">Metal-binding</keyword>
<protein>
    <submittedName>
        <fullName evidence="11">Uncharacterized protein</fullName>
    </submittedName>
</protein>
<dbReference type="PRINTS" id="PR00385">
    <property type="entry name" value="P450"/>
</dbReference>
<gene>
    <name evidence="11" type="ORF">UA08_02496</name>
</gene>
<evidence type="ECO:0000256" key="4">
    <source>
        <dbReference type="ARBA" id="ARBA00022723"/>
    </source>
</evidence>
<evidence type="ECO:0000256" key="7">
    <source>
        <dbReference type="ARBA" id="ARBA00023033"/>
    </source>
</evidence>
<evidence type="ECO:0000256" key="2">
    <source>
        <dbReference type="ARBA" id="ARBA00010617"/>
    </source>
</evidence>
<evidence type="ECO:0000313" key="12">
    <source>
        <dbReference type="Proteomes" id="UP000214365"/>
    </source>
</evidence>
<evidence type="ECO:0000313" key="11">
    <source>
        <dbReference type="EMBL" id="OKL62285.1"/>
    </source>
</evidence>
<sequence length="498" mass="56817">MMLDPGLNPVVNMLSLEFLLTSKVVLAPSVAAIILLALLAQWAVRTYKLRKLPIFNRVGWFNRSKAKDNWRWNARQLLFDGFSKRVMILSPEYANEIRGDHHLSFLRNNDKEFLGQLPGFEIFKYDGKTSTLVADVVRTKLTQALGWHAIPLKTTLLEVVARVSSRVFLGPELCRNPDWLRITIDYTVNVFMAMSAVKRYPKCTHRIVHWFLPETRKLRAQSAEAQRIIQPVIDQRARELAATKSHNKNNAKFMDDWSSPRKHSDAVQWMEELSMGKPYDAAVAQLGLSMAAIHTTTDLLTQVLYDLCQHPELIQPLREEIIAVLQEGGWKRTALYKLKLMDSVLKESQRLKPASMVSMRRFATDDVSLKDGLVIPKGSLLGVSAHWSWDKSVFSDPDQYDGYRFFNLAQNPETEKMSQFVSTSPQHLAFGHGRHACPGRFFAANEMKIVLAHILLKYDFALVEGAPKPKVSLLGWMMSSDAQAQLLIKRRREEICVD</sequence>
<dbReference type="SUPFAM" id="SSF48264">
    <property type="entry name" value="Cytochrome P450"/>
    <property type="match status" value="1"/>
</dbReference>
<keyword evidence="5 9" id="KW-0560">Oxidoreductase</keyword>
<dbReference type="Gene3D" id="1.10.630.10">
    <property type="entry name" value="Cytochrome P450"/>
    <property type="match status" value="1"/>
</dbReference>
<dbReference type="GO" id="GO:0016705">
    <property type="term" value="F:oxidoreductase activity, acting on paired donors, with incorporation or reduction of molecular oxygen"/>
    <property type="evidence" value="ECO:0007669"/>
    <property type="project" value="InterPro"/>
</dbReference>
<dbReference type="InterPro" id="IPR017972">
    <property type="entry name" value="Cyt_P450_CS"/>
</dbReference>
<dbReference type="PRINTS" id="PR00465">
    <property type="entry name" value="EP450IV"/>
</dbReference>
<dbReference type="Pfam" id="PF00067">
    <property type="entry name" value="p450"/>
    <property type="match status" value="1"/>
</dbReference>
<dbReference type="GeneID" id="31002251"/>
<comment type="caution">
    <text evidence="11">The sequence shown here is derived from an EMBL/GenBank/DDBJ whole genome shotgun (WGS) entry which is preliminary data.</text>
</comment>
<dbReference type="EMBL" id="LFMY01000003">
    <property type="protein sequence ID" value="OKL62285.1"/>
    <property type="molecule type" value="Genomic_DNA"/>
</dbReference>
<keyword evidence="10" id="KW-1133">Transmembrane helix</keyword>
<feature type="binding site" description="axial binding residue" evidence="8">
    <location>
        <position position="437"/>
    </location>
    <ligand>
        <name>heme</name>
        <dbReference type="ChEBI" id="CHEBI:30413"/>
    </ligand>
    <ligandPart>
        <name>Fe</name>
        <dbReference type="ChEBI" id="CHEBI:18248"/>
    </ligandPart>
</feature>
<dbReference type="AlphaFoldDB" id="A0A225B5Y4"/>
<keyword evidence="12" id="KW-1185">Reference proteome</keyword>
<dbReference type="STRING" id="1441469.A0A225B5Y4"/>
<keyword evidence="10" id="KW-0812">Transmembrane</keyword>
<comment type="cofactor">
    <cofactor evidence="1 8">
        <name>heme</name>
        <dbReference type="ChEBI" id="CHEBI:30413"/>
    </cofactor>
</comment>
<dbReference type="Proteomes" id="UP000214365">
    <property type="component" value="Unassembled WGS sequence"/>
</dbReference>
<dbReference type="CDD" id="cd11041">
    <property type="entry name" value="CYP503A1-like"/>
    <property type="match status" value="1"/>
</dbReference>
<accession>A0A225B5Y4</accession>
<dbReference type="RefSeq" id="XP_020122406.1">
    <property type="nucleotide sequence ID" value="XM_020264544.1"/>
</dbReference>
<keyword evidence="6 8" id="KW-0408">Iron</keyword>
<evidence type="ECO:0000256" key="9">
    <source>
        <dbReference type="RuleBase" id="RU000461"/>
    </source>
</evidence>
<feature type="transmembrane region" description="Helical" evidence="10">
    <location>
        <begin position="20"/>
        <end position="44"/>
    </location>
</feature>
<comment type="similarity">
    <text evidence="2 9">Belongs to the cytochrome P450 family.</text>
</comment>
<dbReference type="InterPro" id="IPR036396">
    <property type="entry name" value="Cyt_P450_sf"/>
</dbReference>
<reference evidence="11 12" key="1">
    <citation type="submission" date="2015-06" db="EMBL/GenBank/DDBJ databases">
        <title>Talaromyces atroroseus IBT 11181 draft genome.</title>
        <authorList>
            <person name="Rasmussen K.B."/>
            <person name="Rasmussen S."/>
            <person name="Petersen B."/>
            <person name="Sicheritz-Ponten T."/>
            <person name="Mortensen U.H."/>
            <person name="Thrane U."/>
        </authorList>
    </citation>
    <scope>NUCLEOTIDE SEQUENCE [LARGE SCALE GENOMIC DNA]</scope>
    <source>
        <strain evidence="11 12">IBT 11181</strain>
    </source>
</reference>
<dbReference type="PANTHER" id="PTHR46206:SF2">
    <property type="entry name" value="CYTOCHROME P450 MONOOXYGENASE AUSG-RELATED"/>
    <property type="match status" value="1"/>
</dbReference>
<organism evidence="11 12">
    <name type="scientific">Talaromyces atroroseus</name>
    <dbReference type="NCBI Taxonomy" id="1441469"/>
    <lineage>
        <taxon>Eukaryota</taxon>
        <taxon>Fungi</taxon>
        <taxon>Dikarya</taxon>
        <taxon>Ascomycota</taxon>
        <taxon>Pezizomycotina</taxon>
        <taxon>Eurotiomycetes</taxon>
        <taxon>Eurotiomycetidae</taxon>
        <taxon>Eurotiales</taxon>
        <taxon>Trichocomaceae</taxon>
        <taxon>Talaromyces</taxon>
        <taxon>Talaromyces sect. Trachyspermi</taxon>
    </lineage>
</organism>
<evidence type="ECO:0000256" key="8">
    <source>
        <dbReference type="PIRSR" id="PIRSR602403-1"/>
    </source>
</evidence>
<dbReference type="InterPro" id="IPR002403">
    <property type="entry name" value="Cyt_P450_E_grp-IV"/>
</dbReference>
<name>A0A225B5Y4_TALAT</name>
<evidence type="ECO:0000256" key="10">
    <source>
        <dbReference type="SAM" id="Phobius"/>
    </source>
</evidence>
<dbReference type="GO" id="GO:0020037">
    <property type="term" value="F:heme binding"/>
    <property type="evidence" value="ECO:0007669"/>
    <property type="project" value="InterPro"/>
</dbReference>
<evidence type="ECO:0000256" key="3">
    <source>
        <dbReference type="ARBA" id="ARBA00022617"/>
    </source>
</evidence>
<keyword evidence="3 8" id="KW-0349">Heme</keyword>
<keyword evidence="7 9" id="KW-0503">Monooxygenase</keyword>
<dbReference type="GO" id="GO:0004497">
    <property type="term" value="F:monooxygenase activity"/>
    <property type="evidence" value="ECO:0007669"/>
    <property type="project" value="UniProtKB-KW"/>
</dbReference>
<dbReference type="PANTHER" id="PTHR46206">
    <property type="entry name" value="CYTOCHROME P450"/>
    <property type="match status" value="1"/>
</dbReference>
<proteinExistence type="inferred from homology"/>
<dbReference type="OrthoDB" id="4225407at2759"/>
<dbReference type="PROSITE" id="PS00086">
    <property type="entry name" value="CYTOCHROME_P450"/>
    <property type="match status" value="1"/>
</dbReference>
<evidence type="ECO:0000256" key="6">
    <source>
        <dbReference type="ARBA" id="ARBA00023004"/>
    </source>
</evidence>
<dbReference type="InterPro" id="IPR001128">
    <property type="entry name" value="Cyt_P450"/>
</dbReference>